<evidence type="ECO:0000256" key="1">
    <source>
        <dbReference type="SAM" id="MobiDB-lite"/>
    </source>
</evidence>
<dbReference type="AlphaFoldDB" id="A0AAE1H7F9"/>
<accession>A0AAE1H7F9</accession>
<dbReference type="EMBL" id="JAHWGI010000478">
    <property type="protein sequence ID" value="KAK3915983.1"/>
    <property type="molecule type" value="Genomic_DNA"/>
</dbReference>
<reference evidence="2" key="2">
    <citation type="journal article" date="2023" name="BMC Genomics">
        <title>Pest status, molecular evolution, and epigenetic factors derived from the genome assembly of Frankliniella fusca, a thysanopteran phytovirus vector.</title>
        <authorList>
            <person name="Catto M.A."/>
            <person name="Labadie P.E."/>
            <person name="Jacobson A.L."/>
            <person name="Kennedy G.G."/>
            <person name="Srinivasan R."/>
            <person name="Hunt B.G."/>
        </authorList>
    </citation>
    <scope>NUCLEOTIDE SEQUENCE</scope>
    <source>
        <strain evidence="2">PL_HMW_Pooled</strain>
    </source>
</reference>
<comment type="caution">
    <text evidence="2">The sequence shown here is derived from an EMBL/GenBank/DDBJ whole genome shotgun (WGS) entry which is preliminary data.</text>
</comment>
<dbReference type="Proteomes" id="UP001219518">
    <property type="component" value="Unassembled WGS sequence"/>
</dbReference>
<evidence type="ECO:0000313" key="3">
    <source>
        <dbReference type="Proteomes" id="UP001219518"/>
    </source>
</evidence>
<reference evidence="2" key="1">
    <citation type="submission" date="2021-07" db="EMBL/GenBank/DDBJ databases">
        <authorList>
            <person name="Catto M.A."/>
            <person name="Jacobson A."/>
            <person name="Kennedy G."/>
            <person name="Labadie P."/>
            <person name="Hunt B.G."/>
            <person name="Srinivasan R."/>
        </authorList>
    </citation>
    <scope>NUCLEOTIDE SEQUENCE</scope>
    <source>
        <strain evidence="2">PL_HMW_Pooled</strain>
        <tissue evidence="2">Head</tissue>
    </source>
</reference>
<proteinExistence type="predicted"/>
<keyword evidence="3" id="KW-1185">Reference proteome</keyword>
<sequence>MSDLVKVGANSKSTNTLRPASRLPKKRSKEYLRELKARMDGLPCWRPAPGQMEQYDGAGLWADSGKLGVLRRHHQHNPATLFRRVLKLLVTRTLLKADGWSISGRNETVRFPPVLIQKAMLYVVGVNRHVGGDPQKCMFDPCVATKHLLRSIKLPRQQRMDSDDGDD</sequence>
<gene>
    <name evidence="2" type="ORF">KUF71_006051</name>
</gene>
<organism evidence="2 3">
    <name type="scientific">Frankliniella fusca</name>
    <dbReference type="NCBI Taxonomy" id="407009"/>
    <lineage>
        <taxon>Eukaryota</taxon>
        <taxon>Metazoa</taxon>
        <taxon>Ecdysozoa</taxon>
        <taxon>Arthropoda</taxon>
        <taxon>Hexapoda</taxon>
        <taxon>Insecta</taxon>
        <taxon>Pterygota</taxon>
        <taxon>Neoptera</taxon>
        <taxon>Paraneoptera</taxon>
        <taxon>Thysanoptera</taxon>
        <taxon>Terebrantia</taxon>
        <taxon>Thripoidea</taxon>
        <taxon>Thripidae</taxon>
        <taxon>Frankliniella</taxon>
    </lineage>
</organism>
<protein>
    <submittedName>
        <fullName evidence="2">Zinc finger protein GLI2</fullName>
    </submittedName>
</protein>
<evidence type="ECO:0000313" key="2">
    <source>
        <dbReference type="EMBL" id="KAK3915983.1"/>
    </source>
</evidence>
<name>A0AAE1H7F9_9NEOP</name>
<feature type="region of interest" description="Disordered" evidence="1">
    <location>
        <begin position="1"/>
        <end position="25"/>
    </location>
</feature>